<sequence length="152" mass="16211">MRAVPLEGPQVHPYEGPARGVYSVYATDGVVECVFVVDEWVKGTGSLGEVKEVWKGVAVSDSLPIVRAEGAVVLPGLRILISVYWSMDSASRSRSRVSGLSKSDLSSHPVLANRQITLSSNDGHATWVSQTTFDANGPYPAELDGGVIVRDA</sequence>
<accession>A0A5C3KJF2</accession>
<dbReference type="AlphaFoldDB" id="A0A5C3KJF2"/>
<evidence type="ECO:0000313" key="2">
    <source>
        <dbReference type="Proteomes" id="UP000307440"/>
    </source>
</evidence>
<reference evidence="1 2" key="1">
    <citation type="journal article" date="2019" name="Nat. Ecol. Evol.">
        <title>Megaphylogeny resolves global patterns of mushroom evolution.</title>
        <authorList>
            <person name="Varga T."/>
            <person name="Krizsan K."/>
            <person name="Foldi C."/>
            <person name="Dima B."/>
            <person name="Sanchez-Garcia M."/>
            <person name="Sanchez-Ramirez S."/>
            <person name="Szollosi G.J."/>
            <person name="Szarkandi J.G."/>
            <person name="Papp V."/>
            <person name="Albert L."/>
            <person name="Andreopoulos W."/>
            <person name="Angelini C."/>
            <person name="Antonin V."/>
            <person name="Barry K.W."/>
            <person name="Bougher N.L."/>
            <person name="Buchanan P."/>
            <person name="Buyck B."/>
            <person name="Bense V."/>
            <person name="Catcheside P."/>
            <person name="Chovatia M."/>
            <person name="Cooper J."/>
            <person name="Damon W."/>
            <person name="Desjardin D."/>
            <person name="Finy P."/>
            <person name="Geml J."/>
            <person name="Haridas S."/>
            <person name="Hughes K."/>
            <person name="Justo A."/>
            <person name="Karasinski D."/>
            <person name="Kautmanova I."/>
            <person name="Kiss B."/>
            <person name="Kocsube S."/>
            <person name="Kotiranta H."/>
            <person name="LaButti K.M."/>
            <person name="Lechner B.E."/>
            <person name="Liimatainen K."/>
            <person name="Lipzen A."/>
            <person name="Lukacs Z."/>
            <person name="Mihaltcheva S."/>
            <person name="Morgado L.N."/>
            <person name="Niskanen T."/>
            <person name="Noordeloos M.E."/>
            <person name="Ohm R.A."/>
            <person name="Ortiz-Santana B."/>
            <person name="Ovrebo C."/>
            <person name="Racz N."/>
            <person name="Riley R."/>
            <person name="Savchenko A."/>
            <person name="Shiryaev A."/>
            <person name="Soop K."/>
            <person name="Spirin V."/>
            <person name="Szebenyi C."/>
            <person name="Tomsovsky M."/>
            <person name="Tulloss R.E."/>
            <person name="Uehling J."/>
            <person name="Grigoriev I.V."/>
            <person name="Vagvolgyi C."/>
            <person name="Papp T."/>
            <person name="Martin F.M."/>
            <person name="Miettinen O."/>
            <person name="Hibbett D.S."/>
            <person name="Nagy L.G."/>
        </authorList>
    </citation>
    <scope>NUCLEOTIDE SEQUENCE [LARGE SCALE GENOMIC DNA]</scope>
    <source>
        <strain evidence="1 2">CBS 121175</strain>
    </source>
</reference>
<gene>
    <name evidence="1" type="ORF">FA15DRAFT_759530</name>
</gene>
<keyword evidence="2" id="KW-1185">Reference proteome</keyword>
<protein>
    <submittedName>
        <fullName evidence="1">Uncharacterized protein</fullName>
    </submittedName>
</protein>
<dbReference type="Proteomes" id="UP000307440">
    <property type="component" value="Unassembled WGS sequence"/>
</dbReference>
<evidence type="ECO:0000313" key="1">
    <source>
        <dbReference type="EMBL" id="TFK20202.1"/>
    </source>
</evidence>
<dbReference type="STRING" id="230819.A0A5C3KJF2"/>
<dbReference type="OrthoDB" id="3501663at2759"/>
<name>A0A5C3KJF2_COPMA</name>
<dbReference type="EMBL" id="ML210308">
    <property type="protein sequence ID" value="TFK20202.1"/>
    <property type="molecule type" value="Genomic_DNA"/>
</dbReference>
<proteinExistence type="predicted"/>
<organism evidence="1 2">
    <name type="scientific">Coprinopsis marcescibilis</name>
    <name type="common">Agaric fungus</name>
    <name type="synonym">Psathyrella marcescibilis</name>
    <dbReference type="NCBI Taxonomy" id="230819"/>
    <lineage>
        <taxon>Eukaryota</taxon>
        <taxon>Fungi</taxon>
        <taxon>Dikarya</taxon>
        <taxon>Basidiomycota</taxon>
        <taxon>Agaricomycotina</taxon>
        <taxon>Agaricomycetes</taxon>
        <taxon>Agaricomycetidae</taxon>
        <taxon>Agaricales</taxon>
        <taxon>Agaricineae</taxon>
        <taxon>Psathyrellaceae</taxon>
        <taxon>Coprinopsis</taxon>
    </lineage>
</organism>